<dbReference type="SMART" id="SM00528">
    <property type="entry name" value="HNS"/>
    <property type="match status" value="1"/>
</dbReference>
<sequence length="119" mass="13499">MAYQSFEIAQLRAQQEALDKQLLEAKDRETRHALTEIVQKMREYGITLNELMGRKAGEPSPEPEQEPAAKYRDPVSGATWSGRGRVPRWIAGKDRNEFLADSHSAQEAMVQADLFAVQR</sequence>
<evidence type="ECO:0000313" key="8">
    <source>
        <dbReference type="Proteomes" id="UP000071859"/>
    </source>
</evidence>
<evidence type="ECO:0000313" key="7">
    <source>
        <dbReference type="EMBL" id="SAK90029.1"/>
    </source>
</evidence>
<comment type="similarity">
    <text evidence="2">Belongs to the histone-like protein H-NS family.</text>
</comment>
<dbReference type="GO" id="GO:0009295">
    <property type="term" value="C:nucleoid"/>
    <property type="evidence" value="ECO:0007669"/>
    <property type="project" value="UniProtKB-SubCell"/>
</dbReference>
<dbReference type="AlphaFoldDB" id="A0A158D616"/>
<dbReference type="SUPFAM" id="SSF81273">
    <property type="entry name" value="H-NS histone-like proteins"/>
    <property type="match status" value="1"/>
</dbReference>
<evidence type="ECO:0000256" key="2">
    <source>
        <dbReference type="ARBA" id="ARBA00010610"/>
    </source>
</evidence>
<dbReference type="Gene3D" id="4.10.430.30">
    <property type="match status" value="1"/>
</dbReference>
<dbReference type="OrthoDB" id="5297879at2"/>
<evidence type="ECO:0000259" key="6">
    <source>
        <dbReference type="SMART" id="SM00528"/>
    </source>
</evidence>
<comment type="subcellular location">
    <subcellularLocation>
        <location evidence="1">Cytoplasm</location>
        <location evidence="1">Nucleoid</location>
    </subcellularLocation>
</comment>
<comment type="caution">
    <text evidence="7">The sequence shown here is derived from an EMBL/GenBank/DDBJ whole genome shotgun (WGS) entry which is preliminary data.</text>
</comment>
<dbReference type="PANTHER" id="PTHR38097">
    <property type="match status" value="1"/>
</dbReference>
<dbReference type="PANTHER" id="PTHR38097:SF2">
    <property type="entry name" value="DNA-BINDING PROTEIN STPA"/>
    <property type="match status" value="1"/>
</dbReference>
<dbReference type="GO" id="GO:0003677">
    <property type="term" value="F:DNA binding"/>
    <property type="evidence" value="ECO:0007669"/>
    <property type="project" value="UniProtKB-KW"/>
</dbReference>
<protein>
    <submittedName>
        <fullName evidence="7">Histone family protein nucleoid-structuring protein H-NS</fullName>
    </submittedName>
</protein>
<feature type="domain" description="DNA-binding protein H-NS-like C-terminal" evidence="6">
    <location>
        <begin position="61"/>
        <end position="100"/>
    </location>
</feature>
<dbReference type="Pfam" id="PF00816">
    <property type="entry name" value="Histone_HNS"/>
    <property type="match status" value="1"/>
</dbReference>
<accession>A0A158D616</accession>
<proteinExistence type="inferred from homology"/>
<evidence type="ECO:0000256" key="1">
    <source>
        <dbReference type="ARBA" id="ARBA00004453"/>
    </source>
</evidence>
<dbReference type="Proteomes" id="UP000071859">
    <property type="component" value="Unassembled WGS sequence"/>
</dbReference>
<name>A0A158D616_9BURK</name>
<dbReference type="EMBL" id="FCOX02000028">
    <property type="protein sequence ID" value="SAK90029.1"/>
    <property type="molecule type" value="Genomic_DNA"/>
</dbReference>
<keyword evidence="3" id="KW-0963">Cytoplasm</keyword>
<gene>
    <name evidence="7" type="ORF">AWB78_04774</name>
</gene>
<feature type="region of interest" description="Disordered" evidence="5">
    <location>
        <begin position="50"/>
        <end position="79"/>
    </location>
</feature>
<organism evidence="7 8">
    <name type="scientific">Caballeronia calidae</name>
    <dbReference type="NCBI Taxonomy" id="1777139"/>
    <lineage>
        <taxon>Bacteria</taxon>
        <taxon>Pseudomonadati</taxon>
        <taxon>Pseudomonadota</taxon>
        <taxon>Betaproteobacteria</taxon>
        <taxon>Burkholderiales</taxon>
        <taxon>Burkholderiaceae</taxon>
        <taxon>Caballeronia</taxon>
    </lineage>
</organism>
<keyword evidence="4" id="KW-0238">DNA-binding</keyword>
<reference evidence="7" key="1">
    <citation type="submission" date="2016-01" db="EMBL/GenBank/DDBJ databases">
        <authorList>
            <person name="Peeters C."/>
        </authorList>
    </citation>
    <scope>NUCLEOTIDE SEQUENCE</scope>
    <source>
        <strain evidence="7">LMG 29321</strain>
    </source>
</reference>
<evidence type="ECO:0000256" key="4">
    <source>
        <dbReference type="ARBA" id="ARBA00023125"/>
    </source>
</evidence>
<evidence type="ECO:0000256" key="3">
    <source>
        <dbReference type="ARBA" id="ARBA00022490"/>
    </source>
</evidence>
<evidence type="ECO:0000256" key="5">
    <source>
        <dbReference type="SAM" id="MobiDB-lite"/>
    </source>
</evidence>
<keyword evidence="8" id="KW-1185">Reference proteome</keyword>
<dbReference type="InterPro" id="IPR027444">
    <property type="entry name" value="H-NS_C_dom"/>
</dbReference>